<feature type="transmembrane region" description="Helical" evidence="11">
    <location>
        <begin position="42"/>
        <end position="62"/>
    </location>
</feature>
<comment type="similarity">
    <text evidence="2">Belongs to the sodium:solute symporter (SSF) (TC 2.A.21) family.</text>
</comment>
<feature type="transmembrane region" description="Helical" evidence="11">
    <location>
        <begin position="271"/>
        <end position="296"/>
    </location>
</feature>
<dbReference type="GO" id="GO:0015293">
    <property type="term" value="F:symporter activity"/>
    <property type="evidence" value="ECO:0007669"/>
    <property type="project" value="TreeGrafter"/>
</dbReference>
<organism evidence="12">
    <name type="scientific">marine sediment metagenome</name>
    <dbReference type="NCBI Taxonomy" id="412755"/>
    <lineage>
        <taxon>unclassified sequences</taxon>
        <taxon>metagenomes</taxon>
        <taxon>ecological metagenomes</taxon>
    </lineage>
</organism>
<comment type="caution">
    <text evidence="12">The sequence shown here is derived from an EMBL/GenBank/DDBJ whole genome shotgun (WGS) entry which is preliminary data.</text>
</comment>
<dbReference type="GO" id="GO:0005886">
    <property type="term" value="C:plasma membrane"/>
    <property type="evidence" value="ECO:0007669"/>
    <property type="project" value="UniProtKB-SubCell"/>
</dbReference>
<dbReference type="Pfam" id="PF00474">
    <property type="entry name" value="SSF"/>
    <property type="match status" value="2"/>
</dbReference>
<dbReference type="InterPro" id="IPR038377">
    <property type="entry name" value="Na/Glc_symporter_sf"/>
</dbReference>
<gene>
    <name evidence="12" type="ORF">LCGC14_1073690</name>
</gene>
<evidence type="ECO:0000256" key="10">
    <source>
        <dbReference type="ARBA" id="ARBA00023201"/>
    </source>
</evidence>
<feature type="transmembrane region" description="Helical" evidence="11">
    <location>
        <begin position="178"/>
        <end position="199"/>
    </location>
</feature>
<keyword evidence="7" id="KW-0915">Sodium</keyword>
<feature type="transmembrane region" description="Helical" evidence="11">
    <location>
        <begin position="394"/>
        <end position="417"/>
    </location>
</feature>
<dbReference type="PANTHER" id="PTHR42985">
    <property type="entry name" value="SODIUM-COUPLED MONOCARBOXYLATE TRANSPORTER"/>
    <property type="match status" value="1"/>
</dbReference>
<name>A0A0F9Q0L2_9ZZZZ</name>
<keyword evidence="6 11" id="KW-1133">Transmembrane helix</keyword>
<keyword evidence="10" id="KW-0739">Sodium transport</keyword>
<keyword evidence="8" id="KW-0406">Ion transport</keyword>
<accession>A0A0F9Q0L2</accession>
<dbReference type="InterPro" id="IPR051163">
    <property type="entry name" value="Sodium:Solute_Symporter_SSF"/>
</dbReference>
<evidence type="ECO:0000256" key="4">
    <source>
        <dbReference type="ARBA" id="ARBA00022475"/>
    </source>
</evidence>
<keyword evidence="5 11" id="KW-0812">Transmembrane</keyword>
<dbReference type="AlphaFoldDB" id="A0A0F9Q0L2"/>
<evidence type="ECO:0000256" key="11">
    <source>
        <dbReference type="SAM" id="Phobius"/>
    </source>
</evidence>
<feature type="transmembrane region" description="Helical" evidence="11">
    <location>
        <begin position="513"/>
        <end position="532"/>
    </location>
</feature>
<evidence type="ECO:0000313" key="12">
    <source>
        <dbReference type="EMBL" id="KKN06791.1"/>
    </source>
</evidence>
<comment type="subcellular location">
    <subcellularLocation>
        <location evidence="1">Cell membrane</location>
        <topology evidence="1">Multi-pass membrane protein</topology>
    </subcellularLocation>
</comment>
<feature type="transmembrane region" description="Helical" evidence="11">
    <location>
        <begin position="117"/>
        <end position="142"/>
    </location>
</feature>
<sequence length="566" mass="62651">MSNFDWILMISFLVFVAVYGIWKTRGKKDLNGYILANRSISWYTITLSIMATQASAITFLSGPGQAYVDGMRFVQIYLGLPIAMVIISIIAVPAFHKLKVFTAYEFLEKRFDLKNRTLGSILFLIQRGLACGFTILAPSLIISVLLGWDIHLTVFMIGGIVILYTAIGGTDAVYKTHLLQMGIITVGMGAAFFMIFRLLPPDISFLDAIQVAGKTGKLNVITSAFNLKESYSIWSGLIAGTFLALSYFGTDQSQVQRYLSGRSIAQSRFGLLANGVLKIPMQFAIFFTGAMIFVLFQFVTPPIFFNSVETANIKNSSYSQAYQELETKHELIHKEKQTHIRDMLTAIESHADSDLDHATQMLQKSRSSESKIRDEATALIKKANPNADTNDINYIFLSFVINFLPVGLVGLILAAILSASMSSSSAELNALASVTVVDIYKRVFKKKASDHHYLIASKLATVFWGIYAISFALFANRLGSLIEAVNILGSLFYGTILGIFIIAFCFKNIGGNATFIAALIAELTVLACYFFTEIHYLWFNVIGCIVLIALAHLMNPFFVIINKNRA</sequence>
<dbReference type="GO" id="GO:0006814">
    <property type="term" value="P:sodium ion transport"/>
    <property type="evidence" value="ECO:0007669"/>
    <property type="project" value="UniProtKB-KW"/>
</dbReference>
<feature type="transmembrane region" description="Helical" evidence="11">
    <location>
        <begin position="74"/>
        <end position="96"/>
    </location>
</feature>
<dbReference type="PANTHER" id="PTHR42985:SF47">
    <property type="entry name" value="INTEGRAL MEMBRANE TRANSPORT PROTEIN"/>
    <property type="match status" value="1"/>
</dbReference>
<dbReference type="InterPro" id="IPR001734">
    <property type="entry name" value="Na/solute_symporter"/>
</dbReference>
<keyword evidence="9 11" id="KW-0472">Membrane</keyword>
<evidence type="ECO:0000256" key="9">
    <source>
        <dbReference type="ARBA" id="ARBA00023136"/>
    </source>
</evidence>
<protein>
    <recommendedName>
        <fullName evidence="13">Sodium:solute symporter</fullName>
    </recommendedName>
</protein>
<feature type="transmembrane region" description="Helical" evidence="11">
    <location>
        <begin position="148"/>
        <end position="166"/>
    </location>
</feature>
<evidence type="ECO:0008006" key="13">
    <source>
        <dbReference type="Google" id="ProtNLM"/>
    </source>
</evidence>
<dbReference type="EMBL" id="LAZR01004644">
    <property type="protein sequence ID" value="KKN06791.1"/>
    <property type="molecule type" value="Genomic_DNA"/>
</dbReference>
<feature type="transmembrane region" description="Helical" evidence="11">
    <location>
        <begin position="487"/>
        <end position="506"/>
    </location>
</feature>
<feature type="transmembrane region" description="Helical" evidence="11">
    <location>
        <begin position="231"/>
        <end position="250"/>
    </location>
</feature>
<evidence type="ECO:0000256" key="1">
    <source>
        <dbReference type="ARBA" id="ARBA00004651"/>
    </source>
</evidence>
<evidence type="ECO:0000256" key="2">
    <source>
        <dbReference type="ARBA" id="ARBA00006434"/>
    </source>
</evidence>
<reference evidence="12" key="1">
    <citation type="journal article" date="2015" name="Nature">
        <title>Complex archaea that bridge the gap between prokaryotes and eukaryotes.</title>
        <authorList>
            <person name="Spang A."/>
            <person name="Saw J.H."/>
            <person name="Jorgensen S.L."/>
            <person name="Zaremba-Niedzwiedzka K."/>
            <person name="Martijn J."/>
            <person name="Lind A.E."/>
            <person name="van Eijk R."/>
            <person name="Schleper C."/>
            <person name="Guy L."/>
            <person name="Ettema T.J."/>
        </authorList>
    </citation>
    <scope>NUCLEOTIDE SEQUENCE</scope>
</reference>
<evidence type="ECO:0000256" key="7">
    <source>
        <dbReference type="ARBA" id="ARBA00023053"/>
    </source>
</evidence>
<evidence type="ECO:0000256" key="3">
    <source>
        <dbReference type="ARBA" id="ARBA00022448"/>
    </source>
</evidence>
<evidence type="ECO:0000256" key="6">
    <source>
        <dbReference type="ARBA" id="ARBA00022989"/>
    </source>
</evidence>
<evidence type="ECO:0000256" key="5">
    <source>
        <dbReference type="ARBA" id="ARBA00022692"/>
    </source>
</evidence>
<keyword evidence="4" id="KW-1003">Cell membrane</keyword>
<feature type="transmembrane region" description="Helical" evidence="11">
    <location>
        <begin position="453"/>
        <end position="475"/>
    </location>
</feature>
<feature type="transmembrane region" description="Helical" evidence="11">
    <location>
        <begin position="538"/>
        <end position="561"/>
    </location>
</feature>
<keyword evidence="3" id="KW-0813">Transport</keyword>
<dbReference type="CDD" id="cd11494">
    <property type="entry name" value="SLC5sbd_NIS-like_u2"/>
    <property type="match status" value="1"/>
</dbReference>
<dbReference type="Gene3D" id="1.20.1730.10">
    <property type="entry name" value="Sodium/glucose cotransporter"/>
    <property type="match status" value="1"/>
</dbReference>
<proteinExistence type="inferred from homology"/>
<dbReference type="PROSITE" id="PS50283">
    <property type="entry name" value="NA_SOLUT_SYMP_3"/>
    <property type="match status" value="1"/>
</dbReference>
<evidence type="ECO:0000256" key="8">
    <source>
        <dbReference type="ARBA" id="ARBA00023065"/>
    </source>
</evidence>
<feature type="transmembrane region" description="Helical" evidence="11">
    <location>
        <begin position="6"/>
        <end position="22"/>
    </location>
</feature>